<dbReference type="InterPro" id="IPR057700">
    <property type="entry name" value="DUF7940"/>
</dbReference>
<feature type="transmembrane region" description="Helical" evidence="1">
    <location>
        <begin position="15"/>
        <end position="36"/>
    </location>
</feature>
<evidence type="ECO:0000313" key="2">
    <source>
        <dbReference type="EMBL" id="NYJ15158.1"/>
    </source>
</evidence>
<dbReference type="Pfam" id="PF25612">
    <property type="entry name" value="DUF7940"/>
    <property type="match status" value="1"/>
</dbReference>
<evidence type="ECO:0000256" key="1">
    <source>
        <dbReference type="SAM" id="Phobius"/>
    </source>
</evidence>
<dbReference type="EMBL" id="JACBZV010000016">
    <property type="protein sequence ID" value="NYJ15158.1"/>
    <property type="molecule type" value="Genomic_DNA"/>
</dbReference>
<reference evidence="2 3" key="1">
    <citation type="submission" date="2020-07" db="EMBL/GenBank/DDBJ databases">
        <title>Genomic Encyclopedia of Type Strains, Phase IV (KMG-V): Genome sequencing to study the core and pangenomes of soil and plant-associated prokaryotes.</title>
        <authorList>
            <person name="Whitman W."/>
        </authorList>
    </citation>
    <scope>NUCLEOTIDE SEQUENCE [LARGE SCALE GENOMIC DNA]</scope>
    <source>
        <strain evidence="2 3">SEMIA 4052</strain>
    </source>
</reference>
<proteinExistence type="predicted"/>
<feature type="transmembrane region" description="Helical" evidence="1">
    <location>
        <begin position="42"/>
        <end position="65"/>
    </location>
</feature>
<evidence type="ECO:0000313" key="3">
    <source>
        <dbReference type="Proteomes" id="UP000535276"/>
    </source>
</evidence>
<keyword evidence="1" id="KW-1133">Transmembrane helix</keyword>
<dbReference type="AlphaFoldDB" id="A0A7Z0J1W8"/>
<keyword evidence="1" id="KW-0472">Membrane</keyword>
<keyword evidence="1" id="KW-0812">Transmembrane</keyword>
<organism evidence="2 3">
    <name type="scientific">Rhizobium leguminosarum</name>
    <dbReference type="NCBI Taxonomy" id="384"/>
    <lineage>
        <taxon>Bacteria</taxon>
        <taxon>Pseudomonadati</taxon>
        <taxon>Pseudomonadota</taxon>
        <taxon>Alphaproteobacteria</taxon>
        <taxon>Hyphomicrobiales</taxon>
        <taxon>Rhizobiaceae</taxon>
        <taxon>Rhizobium/Agrobacterium group</taxon>
        <taxon>Rhizobium</taxon>
    </lineage>
</organism>
<protein>
    <submittedName>
        <fullName evidence="2">Uncharacterized protein</fullName>
    </submittedName>
</protein>
<dbReference type="RefSeq" id="WP_179613536.1">
    <property type="nucleotide sequence ID" value="NZ_JACBZV010000016.1"/>
</dbReference>
<name>A0A7Z0J1W8_RHILE</name>
<dbReference type="Proteomes" id="UP000535276">
    <property type="component" value="Unassembled WGS sequence"/>
</dbReference>
<sequence length="74" mass="8062">MKLASDWKRVLQRAWSIRLMLIAGLLSGLEVAMPYLDGYVDIPPRLFAALSGLTVAAAFVARIIAQKGMSNADQ</sequence>
<comment type="caution">
    <text evidence="2">The sequence shown here is derived from an EMBL/GenBank/DDBJ whole genome shotgun (WGS) entry which is preliminary data.</text>
</comment>
<accession>A0A7Z0J1W8</accession>
<gene>
    <name evidence="2" type="ORF">GGI64_006263</name>
</gene>